<keyword evidence="2" id="KW-1185">Reference proteome</keyword>
<dbReference type="EMBL" id="JAQNDN010000029">
    <property type="protein sequence ID" value="MDC0676095.1"/>
    <property type="molecule type" value="Genomic_DNA"/>
</dbReference>
<name>A0ABT5BPK1_9BACT</name>
<gene>
    <name evidence="1" type="ORF">POL58_50655</name>
</gene>
<dbReference type="RefSeq" id="WP_272011795.1">
    <property type="nucleotide sequence ID" value="NZ_JAQNDN010000029.1"/>
</dbReference>
<organism evidence="1 2">
    <name type="scientific">Nannocystis radixulma</name>
    <dbReference type="NCBI Taxonomy" id="2995305"/>
    <lineage>
        <taxon>Bacteria</taxon>
        <taxon>Pseudomonadati</taxon>
        <taxon>Myxococcota</taxon>
        <taxon>Polyangia</taxon>
        <taxon>Nannocystales</taxon>
        <taxon>Nannocystaceae</taxon>
        <taxon>Nannocystis</taxon>
    </lineage>
</organism>
<evidence type="ECO:0000313" key="2">
    <source>
        <dbReference type="Proteomes" id="UP001217838"/>
    </source>
</evidence>
<sequence>MTDEHAPLPNNLVVSSKDAFFEALAETAKEVPLAGAVMAVLGGISQGRKILKFQKYLEEISRRLAFGNIEGVVGFIASHIEEPWMVEGLEQGWKDAQETFDPLARLCVYAMVADYLVQNKAPDPLHRRLGLLFQEADAALLRMISKISQAKQILGCRYIAVTESVRHVDVDGGRFYEVQDGHNFYQLLEELKEPELLRGACALLIRVGLMSPWFSPMEMPHARSKEMGVYSVFGAVQHHQSDAWKSLHKYLAPVRTETGLA</sequence>
<accession>A0ABT5BPK1</accession>
<comment type="caution">
    <text evidence="1">The sequence shown here is derived from an EMBL/GenBank/DDBJ whole genome shotgun (WGS) entry which is preliminary data.</text>
</comment>
<dbReference type="Proteomes" id="UP001217838">
    <property type="component" value="Unassembled WGS sequence"/>
</dbReference>
<protein>
    <submittedName>
        <fullName evidence="1">Uncharacterized protein</fullName>
    </submittedName>
</protein>
<reference evidence="1 2" key="1">
    <citation type="submission" date="2022-11" db="EMBL/GenBank/DDBJ databases">
        <title>Minimal conservation of predation-associated metabolite biosynthetic gene clusters underscores biosynthetic potential of Myxococcota including descriptions for ten novel species: Archangium lansinium sp. nov., Myxococcus landrumus sp. nov., Nannocystis bai.</title>
        <authorList>
            <person name="Ahearne A."/>
            <person name="Stevens C."/>
            <person name="Dowd S."/>
        </authorList>
    </citation>
    <scope>NUCLEOTIDE SEQUENCE [LARGE SCALE GENOMIC DNA]</scope>
    <source>
        <strain evidence="1 2">NCELM</strain>
    </source>
</reference>
<proteinExistence type="predicted"/>
<evidence type="ECO:0000313" key="1">
    <source>
        <dbReference type="EMBL" id="MDC0676095.1"/>
    </source>
</evidence>